<feature type="compositionally biased region" description="Low complexity" evidence="9">
    <location>
        <begin position="24"/>
        <end position="35"/>
    </location>
</feature>
<evidence type="ECO:0000313" key="12">
    <source>
        <dbReference type="Proteomes" id="UP001054252"/>
    </source>
</evidence>
<dbReference type="PANTHER" id="PTHR31734:SF248">
    <property type="entry name" value="AUXIN-RESPONSIVE PROTEIN"/>
    <property type="match status" value="1"/>
</dbReference>
<keyword evidence="4 8" id="KW-0805">Transcription regulation</keyword>
<comment type="subunit">
    <text evidence="8">Homodimers and heterodimers.</text>
</comment>
<protein>
    <recommendedName>
        <fullName evidence="8">Auxin-responsive protein</fullName>
    </recommendedName>
</protein>
<sequence length="191" mass="21473">MSLSSSTSIDSSSKHQPPPPPPSLSSSAASSSSSASHRECPTRRDLSTDLRLGLSISPSHNDLSSTLTQWEQKLDWPPIKPQLWSTLASKSESRRRASLFVKVYMEGIPIGRKLDLFAHDDYNALISTLGDMFKATILRPGEAVHYHSEKNHHHVLTYEDKEGDWMMVGDVPWEMFLNTVKRLKITRADRC</sequence>
<comment type="similarity">
    <text evidence="2 8">Belongs to the Aux/IAA family.</text>
</comment>
<feature type="compositionally biased region" description="Low complexity" evidence="9">
    <location>
        <begin position="1"/>
        <end position="15"/>
    </location>
</feature>
<feature type="domain" description="PB1" evidence="10">
    <location>
        <begin position="98"/>
        <end position="190"/>
    </location>
</feature>
<comment type="function">
    <text evidence="8">Aux/IAA proteins are short-lived transcriptional factors that function as repressors of early auxin response genes at low auxin concentrations.</text>
</comment>
<feature type="region of interest" description="Disordered" evidence="9">
    <location>
        <begin position="1"/>
        <end position="44"/>
    </location>
</feature>
<evidence type="ECO:0000256" key="5">
    <source>
        <dbReference type="ARBA" id="ARBA00023163"/>
    </source>
</evidence>
<dbReference type="SUPFAM" id="SSF54277">
    <property type="entry name" value="CAD &amp; PB1 domains"/>
    <property type="match status" value="1"/>
</dbReference>
<dbReference type="InterPro" id="IPR033389">
    <property type="entry name" value="AUX/IAA_dom"/>
</dbReference>
<evidence type="ECO:0000256" key="3">
    <source>
        <dbReference type="ARBA" id="ARBA00022491"/>
    </source>
</evidence>
<evidence type="ECO:0000256" key="8">
    <source>
        <dbReference type="RuleBase" id="RU004549"/>
    </source>
</evidence>
<keyword evidence="12" id="KW-1185">Reference proteome</keyword>
<accession>A0AAV5JDC2</accession>
<dbReference type="Proteomes" id="UP001054252">
    <property type="component" value="Unassembled WGS sequence"/>
</dbReference>
<evidence type="ECO:0000256" key="4">
    <source>
        <dbReference type="ARBA" id="ARBA00023015"/>
    </source>
</evidence>
<name>A0AAV5JDC2_9ROSI</name>
<dbReference type="PROSITE" id="PS51745">
    <property type="entry name" value="PB1"/>
    <property type="match status" value="1"/>
</dbReference>
<keyword evidence="5 8" id="KW-0804">Transcription</keyword>
<organism evidence="11 12">
    <name type="scientific">Rubroshorea leprosula</name>
    <dbReference type="NCBI Taxonomy" id="152421"/>
    <lineage>
        <taxon>Eukaryota</taxon>
        <taxon>Viridiplantae</taxon>
        <taxon>Streptophyta</taxon>
        <taxon>Embryophyta</taxon>
        <taxon>Tracheophyta</taxon>
        <taxon>Spermatophyta</taxon>
        <taxon>Magnoliopsida</taxon>
        <taxon>eudicotyledons</taxon>
        <taxon>Gunneridae</taxon>
        <taxon>Pentapetalae</taxon>
        <taxon>rosids</taxon>
        <taxon>malvids</taxon>
        <taxon>Malvales</taxon>
        <taxon>Dipterocarpaceae</taxon>
        <taxon>Rubroshorea</taxon>
    </lineage>
</organism>
<comment type="subcellular location">
    <subcellularLocation>
        <location evidence="1 8">Nucleus</location>
    </subcellularLocation>
</comment>
<evidence type="ECO:0000259" key="10">
    <source>
        <dbReference type="PROSITE" id="PS51745"/>
    </source>
</evidence>
<dbReference type="AlphaFoldDB" id="A0AAV5JDC2"/>
<evidence type="ECO:0000313" key="11">
    <source>
        <dbReference type="EMBL" id="GKV10471.1"/>
    </source>
</evidence>
<keyword evidence="6 8" id="KW-0539">Nucleus</keyword>
<keyword evidence="3 8" id="KW-0678">Repressor</keyword>
<evidence type="ECO:0000256" key="9">
    <source>
        <dbReference type="SAM" id="MobiDB-lite"/>
    </source>
</evidence>
<dbReference type="Pfam" id="PF02309">
    <property type="entry name" value="AUX_IAA"/>
    <property type="match status" value="1"/>
</dbReference>
<dbReference type="Gene3D" id="3.10.20.90">
    <property type="entry name" value="Phosphatidylinositol 3-kinase Catalytic Subunit, Chain A, domain 1"/>
    <property type="match status" value="1"/>
</dbReference>
<evidence type="ECO:0000256" key="2">
    <source>
        <dbReference type="ARBA" id="ARBA00006728"/>
    </source>
</evidence>
<evidence type="ECO:0000256" key="6">
    <source>
        <dbReference type="ARBA" id="ARBA00023242"/>
    </source>
</evidence>
<dbReference type="InterPro" id="IPR053793">
    <property type="entry name" value="PB1-like"/>
</dbReference>
<keyword evidence="7 8" id="KW-0927">Auxin signaling pathway</keyword>
<dbReference type="GO" id="GO:0006355">
    <property type="term" value="P:regulation of DNA-templated transcription"/>
    <property type="evidence" value="ECO:0007669"/>
    <property type="project" value="InterPro"/>
</dbReference>
<comment type="caution">
    <text evidence="11">The sequence shown here is derived from an EMBL/GenBank/DDBJ whole genome shotgun (WGS) entry which is preliminary data.</text>
</comment>
<dbReference type="GO" id="GO:0005634">
    <property type="term" value="C:nucleus"/>
    <property type="evidence" value="ECO:0007669"/>
    <property type="project" value="UniProtKB-SubCell"/>
</dbReference>
<gene>
    <name evidence="11" type="ORF">SLEP1_g21826</name>
</gene>
<dbReference type="InterPro" id="IPR003311">
    <property type="entry name" value="AUX_IAA"/>
</dbReference>
<evidence type="ECO:0000256" key="1">
    <source>
        <dbReference type="ARBA" id="ARBA00004123"/>
    </source>
</evidence>
<reference evidence="11 12" key="1">
    <citation type="journal article" date="2021" name="Commun. Biol.">
        <title>The genome of Shorea leprosula (Dipterocarpaceae) highlights the ecological relevance of drought in aseasonal tropical rainforests.</title>
        <authorList>
            <person name="Ng K.K.S."/>
            <person name="Kobayashi M.J."/>
            <person name="Fawcett J.A."/>
            <person name="Hatakeyama M."/>
            <person name="Paape T."/>
            <person name="Ng C.H."/>
            <person name="Ang C.C."/>
            <person name="Tnah L.H."/>
            <person name="Lee C.T."/>
            <person name="Nishiyama T."/>
            <person name="Sese J."/>
            <person name="O'Brien M.J."/>
            <person name="Copetti D."/>
            <person name="Mohd Noor M.I."/>
            <person name="Ong R.C."/>
            <person name="Putra M."/>
            <person name="Sireger I.Z."/>
            <person name="Indrioko S."/>
            <person name="Kosugi Y."/>
            <person name="Izuno A."/>
            <person name="Isagi Y."/>
            <person name="Lee S.L."/>
            <person name="Shimizu K.K."/>
        </authorList>
    </citation>
    <scope>NUCLEOTIDE SEQUENCE [LARGE SCALE GENOMIC DNA]</scope>
    <source>
        <strain evidence="11">214</strain>
    </source>
</reference>
<dbReference type="PANTHER" id="PTHR31734">
    <property type="entry name" value="AUXIN-RESPONSIVE PROTEIN IAA17"/>
    <property type="match status" value="1"/>
</dbReference>
<dbReference type="EMBL" id="BPVZ01000032">
    <property type="protein sequence ID" value="GKV10471.1"/>
    <property type="molecule type" value="Genomic_DNA"/>
</dbReference>
<proteinExistence type="inferred from homology"/>
<evidence type="ECO:0000256" key="7">
    <source>
        <dbReference type="ARBA" id="ARBA00023294"/>
    </source>
</evidence>
<dbReference type="GO" id="GO:0009734">
    <property type="term" value="P:auxin-activated signaling pathway"/>
    <property type="evidence" value="ECO:0007669"/>
    <property type="project" value="UniProtKB-UniRule"/>
</dbReference>